<reference evidence="10 11" key="1">
    <citation type="submission" date="2024-02" db="EMBL/GenBank/DDBJ databases">
        <title>Chromosome-level genome assembly of the Eurasian Minnow (Phoxinus phoxinus).</title>
        <authorList>
            <person name="Oriowo T.O."/>
            <person name="Martin S."/>
            <person name="Stange M."/>
            <person name="Chrysostomakis Y."/>
            <person name="Brown T."/>
            <person name="Winkler S."/>
            <person name="Kukowka S."/>
            <person name="Myers E.W."/>
            <person name="Bohne A."/>
        </authorList>
    </citation>
    <scope>NUCLEOTIDE SEQUENCE [LARGE SCALE GENOMIC DNA]</scope>
    <source>
        <strain evidence="10">ZFMK-TIS-60720</strain>
        <tissue evidence="10">Whole Organism</tissue>
    </source>
</reference>
<dbReference type="GO" id="GO:0009617">
    <property type="term" value="P:response to bacterium"/>
    <property type="evidence" value="ECO:0007669"/>
    <property type="project" value="TreeGrafter"/>
</dbReference>
<dbReference type="GO" id="GO:0005886">
    <property type="term" value="C:plasma membrane"/>
    <property type="evidence" value="ECO:0007669"/>
    <property type="project" value="UniProtKB-SubCell"/>
</dbReference>
<dbReference type="InterPro" id="IPR007110">
    <property type="entry name" value="Ig-like_dom"/>
</dbReference>
<dbReference type="InterPro" id="IPR003599">
    <property type="entry name" value="Ig_sub"/>
</dbReference>
<evidence type="ECO:0000256" key="3">
    <source>
        <dbReference type="ARBA" id="ARBA00022729"/>
    </source>
</evidence>
<dbReference type="GO" id="GO:0002376">
    <property type="term" value="P:immune system process"/>
    <property type="evidence" value="ECO:0007669"/>
    <property type="project" value="UniProtKB-KW"/>
</dbReference>
<evidence type="ECO:0000256" key="2">
    <source>
        <dbReference type="ARBA" id="ARBA00022475"/>
    </source>
</evidence>
<evidence type="ECO:0000259" key="9">
    <source>
        <dbReference type="PROSITE" id="PS50835"/>
    </source>
</evidence>
<keyword evidence="7" id="KW-0325">Glycoprotein</keyword>
<dbReference type="PROSITE" id="PS50835">
    <property type="entry name" value="IG_LIKE"/>
    <property type="match status" value="1"/>
</dbReference>
<comment type="subcellular location">
    <subcellularLocation>
        <location evidence="1">Cell membrane</location>
    </subcellularLocation>
</comment>
<dbReference type="Gene3D" id="2.60.40.10">
    <property type="entry name" value="Immunoglobulins"/>
    <property type="match status" value="1"/>
</dbReference>
<feature type="transmembrane region" description="Helical" evidence="8">
    <location>
        <begin position="173"/>
        <end position="198"/>
    </location>
</feature>
<dbReference type="Proteomes" id="UP001364617">
    <property type="component" value="Unassembled WGS sequence"/>
</dbReference>
<dbReference type="InterPro" id="IPR013106">
    <property type="entry name" value="Ig_V-set"/>
</dbReference>
<evidence type="ECO:0000256" key="6">
    <source>
        <dbReference type="ARBA" id="ARBA00023157"/>
    </source>
</evidence>
<name>A0AAN9CKH1_9TELE</name>
<accession>A0AAN9CKH1</accession>
<dbReference type="PANTHER" id="PTHR19433">
    <property type="entry name" value="T-CELL RECEPTOR ALPHA CHAIN V REGION-RELATED"/>
    <property type="match status" value="1"/>
</dbReference>
<keyword evidence="3" id="KW-0732">Signal</keyword>
<keyword evidence="5 8" id="KW-0472">Membrane</keyword>
<sequence>MQITSSDVPEDEVTLFRVELNKDISLNCNMTDRYEIAWYNQNPDSGRLTLLMIAKMSSAAGRKLLVTYNLNRSRLKVDADAEITAVTLVITGVTESDSGLYFCGTKSVSSEMHFEKPIRLEMKDKLTDRQNKDKSVTELPKCEVKITEEPKDAVDVTEEPKDLTDEVTPTERVLMFAGVGLAVFVFFLTTVVAGGIIYHRGWQRGLKAAKHGALMDRRSAE</sequence>
<dbReference type="InterPro" id="IPR052051">
    <property type="entry name" value="TCR_complex_component"/>
</dbReference>
<keyword evidence="8" id="KW-1133">Transmembrane helix</keyword>
<proteinExistence type="predicted"/>
<feature type="domain" description="Ig-like" evidence="9">
    <location>
        <begin position="9"/>
        <end position="119"/>
    </location>
</feature>
<dbReference type="SMART" id="SM00409">
    <property type="entry name" value="IG"/>
    <property type="match status" value="1"/>
</dbReference>
<keyword evidence="11" id="KW-1185">Reference proteome</keyword>
<dbReference type="AlphaFoldDB" id="A0AAN9CKH1"/>
<dbReference type="InterPro" id="IPR013783">
    <property type="entry name" value="Ig-like_fold"/>
</dbReference>
<keyword evidence="4" id="KW-0391">Immunity</keyword>
<dbReference type="InterPro" id="IPR036179">
    <property type="entry name" value="Ig-like_dom_sf"/>
</dbReference>
<evidence type="ECO:0000313" key="10">
    <source>
        <dbReference type="EMBL" id="KAK7139593.1"/>
    </source>
</evidence>
<keyword evidence="8" id="KW-0812">Transmembrane</keyword>
<dbReference type="PANTHER" id="PTHR19433:SF111">
    <property type="entry name" value="T CELL RECEPTOR ALPHA VARIABLE 4"/>
    <property type="match status" value="1"/>
</dbReference>
<evidence type="ECO:0000256" key="8">
    <source>
        <dbReference type="SAM" id="Phobius"/>
    </source>
</evidence>
<evidence type="ECO:0000256" key="4">
    <source>
        <dbReference type="ARBA" id="ARBA00022859"/>
    </source>
</evidence>
<protein>
    <recommendedName>
        <fullName evidence="9">Ig-like domain-containing protein</fullName>
    </recommendedName>
</protein>
<organism evidence="10 11">
    <name type="scientific">Phoxinus phoxinus</name>
    <name type="common">Eurasian minnow</name>
    <dbReference type="NCBI Taxonomy" id="58324"/>
    <lineage>
        <taxon>Eukaryota</taxon>
        <taxon>Metazoa</taxon>
        <taxon>Chordata</taxon>
        <taxon>Craniata</taxon>
        <taxon>Vertebrata</taxon>
        <taxon>Euteleostomi</taxon>
        <taxon>Actinopterygii</taxon>
        <taxon>Neopterygii</taxon>
        <taxon>Teleostei</taxon>
        <taxon>Ostariophysi</taxon>
        <taxon>Cypriniformes</taxon>
        <taxon>Leuciscidae</taxon>
        <taxon>Phoxininae</taxon>
        <taxon>Phoxinus</taxon>
    </lineage>
</organism>
<gene>
    <name evidence="10" type="ORF">R3I93_016662</name>
</gene>
<evidence type="ECO:0000256" key="7">
    <source>
        <dbReference type="ARBA" id="ARBA00023180"/>
    </source>
</evidence>
<keyword evidence="6" id="KW-1015">Disulfide bond</keyword>
<dbReference type="Pfam" id="PF07686">
    <property type="entry name" value="V-set"/>
    <property type="match status" value="1"/>
</dbReference>
<keyword evidence="2" id="KW-1003">Cell membrane</keyword>
<evidence type="ECO:0000313" key="11">
    <source>
        <dbReference type="Proteomes" id="UP001364617"/>
    </source>
</evidence>
<dbReference type="EMBL" id="JAYKXH010000017">
    <property type="protein sequence ID" value="KAK7139593.1"/>
    <property type="molecule type" value="Genomic_DNA"/>
</dbReference>
<evidence type="ECO:0000256" key="1">
    <source>
        <dbReference type="ARBA" id="ARBA00004236"/>
    </source>
</evidence>
<evidence type="ECO:0000256" key="5">
    <source>
        <dbReference type="ARBA" id="ARBA00023136"/>
    </source>
</evidence>
<dbReference type="SUPFAM" id="SSF48726">
    <property type="entry name" value="Immunoglobulin"/>
    <property type="match status" value="1"/>
</dbReference>
<comment type="caution">
    <text evidence="10">The sequence shown here is derived from an EMBL/GenBank/DDBJ whole genome shotgun (WGS) entry which is preliminary data.</text>
</comment>